<dbReference type="EMBL" id="CP015584">
    <property type="protein sequence ID" value="APT59746.1"/>
    <property type="molecule type" value="Genomic_DNA"/>
</dbReference>
<reference evidence="9 10" key="1">
    <citation type="submission" date="2016-05" db="EMBL/GenBank/DDBJ databases">
        <title>Complete Genome and Methylome Analysis of Psychrotrophic Bacterial Isolates from Antarctic Lake Untersee.</title>
        <authorList>
            <person name="Fomenkov A."/>
            <person name="Akimov V.N."/>
            <person name="Vasilyeva L.V."/>
            <person name="Andersen D."/>
            <person name="Vincze T."/>
            <person name="Roberts R.J."/>
        </authorList>
    </citation>
    <scope>NUCLEOTIDE SEQUENCE [LARGE SCALE GENOMIC DNA]</scope>
    <source>
        <strain evidence="9 10">U14-5</strain>
    </source>
</reference>
<evidence type="ECO:0000256" key="7">
    <source>
        <dbReference type="RuleBase" id="RU363032"/>
    </source>
</evidence>
<dbReference type="CDD" id="cd06261">
    <property type="entry name" value="TM_PBP2"/>
    <property type="match status" value="1"/>
</dbReference>
<evidence type="ECO:0000313" key="9">
    <source>
        <dbReference type="EMBL" id="APT59746.1"/>
    </source>
</evidence>
<keyword evidence="4 7" id="KW-0812">Transmembrane</keyword>
<keyword evidence="3" id="KW-1003">Cell membrane</keyword>
<keyword evidence="6 7" id="KW-0472">Membrane</keyword>
<comment type="subcellular location">
    <subcellularLocation>
        <location evidence="1 7">Cell membrane</location>
        <topology evidence="1 7">Multi-pass membrane protein</topology>
    </subcellularLocation>
</comment>
<gene>
    <name evidence="9" type="ORF">RGI145_20720</name>
</gene>
<dbReference type="InterPro" id="IPR000515">
    <property type="entry name" value="MetI-like"/>
</dbReference>
<dbReference type="Proteomes" id="UP000185494">
    <property type="component" value="Chromosome 2"/>
</dbReference>
<dbReference type="Gene3D" id="1.10.3720.10">
    <property type="entry name" value="MetI-like"/>
    <property type="match status" value="1"/>
</dbReference>
<dbReference type="PANTHER" id="PTHR30151">
    <property type="entry name" value="ALKANE SULFONATE ABC TRANSPORTER-RELATED, MEMBRANE SUBUNIT"/>
    <property type="match status" value="1"/>
</dbReference>
<dbReference type="InterPro" id="IPR035906">
    <property type="entry name" value="MetI-like_sf"/>
</dbReference>
<dbReference type="eggNOG" id="COG0600">
    <property type="taxonomic scope" value="Bacteria"/>
</dbReference>
<dbReference type="PROSITE" id="PS50928">
    <property type="entry name" value="ABC_TM1"/>
    <property type="match status" value="1"/>
</dbReference>
<name>A0A1L7ALW9_9PROT</name>
<dbReference type="STRING" id="257708.RGI145_20720"/>
<feature type="domain" description="ABC transmembrane type-1" evidence="8">
    <location>
        <begin position="75"/>
        <end position="255"/>
    </location>
</feature>
<protein>
    <submittedName>
        <fullName evidence="9">ABC transporter permease</fullName>
    </submittedName>
</protein>
<evidence type="ECO:0000313" key="10">
    <source>
        <dbReference type="Proteomes" id="UP000185494"/>
    </source>
</evidence>
<dbReference type="GO" id="GO:0055085">
    <property type="term" value="P:transmembrane transport"/>
    <property type="evidence" value="ECO:0007669"/>
    <property type="project" value="InterPro"/>
</dbReference>
<evidence type="ECO:0000256" key="3">
    <source>
        <dbReference type="ARBA" id="ARBA00022475"/>
    </source>
</evidence>
<feature type="transmembrane region" description="Helical" evidence="7">
    <location>
        <begin position="82"/>
        <end position="101"/>
    </location>
</feature>
<evidence type="ECO:0000256" key="4">
    <source>
        <dbReference type="ARBA" id="ARBA00022692"/>
    </source>
</evidence>
<dbReference type="Pfam" id="PF00528">
    <property type="entry name" value="BPD_transp_1"/>
    <property type="match status" value="1"/>
</dbReference>
<evidence type="ECO:0000259" key="8">
    <source>
        <dbReference type="PROSITE" id="PS50928"/>
    </source>
</evidence>
<feature type="transmembrane region" description="Helical" evidence="7">
    <location>
        <begin position="237"/>
        <end position="258"/>
    </location>
</feature>
<evidence type="ECO:0000256" key="6">
    <source>
        <dbReference type="ARBA" id="ARBA00023136"/>
    </source>
</evidence>
<dbReference type="SUPFAM" id="SSF161098">
    <property type="entry name" value="MetI-like"/>
    <property type="match status" value="1"/>
</dbReference>
<comment type="similarity">
    <text evidence="7">Belongs to the binding-protein-dependent transport system permease family.</text>
</comment>
<dbReference type="GO" id="GO:0005886">
    <property type="term" value="C:plasma membrane"/>
    <property type="evidence" value="ECO:0007669"/>
    <property type="project" value="UniProtKB-SubCell"/>
</dbReference>
<sequence length="268" mass="28484">MTSYDVASAERQWEPHLIRMLGRAGRVPAALAGAVLIWWVLSALPGVNPVFLPNPLAVARAFVELWQDGTLLGDLRVSLGRAAIGFAIGSILGVLVGLLTSRTRLIGHAVTPMLMLLRPIPAIALVPLAIVWFGIGEGSKHFVIAYTVFLAVWLSTHHGASSVAGTYIRASRSLGAGHLREFFEVVVPAAAPHIVAGLRMGAALAFLSLVAAELTGASSGIGFRIQEARQFMQTDVMFVNLILLGVLGAALDAAFVAASRRLVHWEVM</sequence>
<proteinExistence type="inferred from homology"/>
<feature type="transmembrane region" description="Helical" evidence="7">
    <location>
        <begin position="113"/>
        <end position="135"/>
    </location>
</feature>
<dbReference type="AlphaFoldDB" id="A0A1L7ALW9"/>
<dbReference type="PANTHER" id="PTHR30151:SF0">
    <property type="entry name" value="ABC TRANSPORTER PERMEASE PROTEIN MJ0413-RELATED"/>
    <property type="match status" value="1"/>
</dbReference>
<evidence type="ECO:0000256" key="5">
    <source>
        <dbReference type="ARBA" id="ARBA00022989"/>
    </source>
</evidence>
<keyword evidence="2 7" id="KW-0813">Transport</keyword>
<dbReference type="KEGG" id="rgi:RGI145_20720"/>
<keyword evidence="5 7" id="KW-1133">Transmembrane helix</keyword>
<organism evidence="9 10">
    <name type="scientific">Roseomonas gilardii</name>
    <dbReference type="NCBI Taxonomy" id="257708"/>
    <lineage>
        <taxon>Bacteria</taxon>
        <taxon>Pseudomonadati</taxon>
        <taxon>Pseudomonadota</taxon>
        <taxon>Alphaproteobacteria</taxon>
        <taxon>Acetobacterales</taxon>
        <taxon>Roseomonadaceae</taxon>
        <taxon>Roseomonas</taxon>
    </lineage>
</organism>
<evidence type="ECO:0000256" key="2">
    <source>
        <dbReference type="ARBA" id="ARBA00022448"/>
    </source>
</evidence>
<accession>A0A1L7ALW9</accession>
<feature type="transmembrane region" description="Helical" evidence="7">
    <location>
        <begin position="204"/>
        <end position="225"/>
    </location>
</feature>
<evidence type="ECO:0000256" key="1">
    <source>
        <dbReference type="ARBA" id="ARBA00004651"/>
    </source>
</evidence>
<feature type="transmembrane region" description="Helical" evidence="7">
    <location>
        <begin position="27"/>
        <end position="47"/>
    </location>
</feature>